<dbReference type="EMBL" id="JASBWU010000005">
    <property type="protein sequence ID" value="KAJ9121465.1"/>
    <property type="molecule type" value="Genomic_DNA"/>
</dbReference>
<keyword evidence="2" id="KW-1185">Reference proteome</keyword>
<sequence length="365" mass="40214">MPKTLDQHRREYWTRAKRYDRELLGDHGVAGVRVKPWRCGVGDDVIVYAALHVVFAIEDEGSIKANEEVDAFCKAITSQITGCRAEEQSKRQGKPASNEWLYGRAGTLFLLRLVRQAYIRCRASDSDDDSTTLSTIDDSIRAVVREVVNAPRPWVWHRKAYLGAVHGSAGITAQVLLSMKAIRGAISDEDEEAENWIASMETDVVQLLDSQFKEGGNWPSSLPSSPGEKPADKLLQFCHGSPGIIACLSHILSFYPHLSSKITNAVTRAQPDLFARGRLAKEPCLCHGATGNALALHDQKAREAFLAHATEDVISDMIRRGLILESESPEGLYTGLAGRVWVWALGATKAFNEDQVGNFPGFDDV</sequence>
<comment type="caution">
    <text evidence="1">The sequence shown here is derived from an EMBL/GenBank/DDBJ whole genome shotgun (WGS) entry which is preliminary data.</text>
</comment>
<protein>
    <submittedName>
        <fullName evidence="1">Uncharacterized protein</fullName>
    </submittedName>
</protein>
<accession>A0ACC2XBQ8</accession>
<reference evidence="1" key="1">
    <citation type="submission" date="2023-04" db="EMBL/GenBank/DDBJ databases">
        <title>Draft Genome sequencing of Naganishia species isolated from polar environments using Oxford Nanopore Technology.</title>
        <authorList>
            <person name="Leo P."/>
            <person name="Venkateswaran K."/>
        </authorList>
    </citation>
    <scope>NUCLEOTIDE SEQUENCE</scope>
    <source>
        <strain evidence="1">MNA-CCFEE 5425</strain>
    </source>
</reference>
<gene>
    <name evidence="1" type="ORF">QFC22_002081</name>
</gene>
<evidence type="ECO:0000313" key="2">
    <source>
        <dbReference type="Proteomes" id="UP001243375"/>
    </source>
</evidence>
<organism evidence="1 2">
    <name type="scientific">Naganishia vaughanmartiniae</name>
    <dbReference type="NCBI Taxonomy" id="1424756"/>
    <lineage>
        <taxon>Eukaryota</taxon>
        <taxon>Fungi</taxon>
        <taxon>Dikarya</taxon>
        <taxon>Basidiomycota</taxon>
        <taxon>Agaricomycotina</taxon>
        <taxon>Tremellomycetes</taxon>
        <taxon>Filobasidiales</taxon>
        <taxon>Filobasidiaceae</taxon>
        <taxon>Naganishia</taxon>
    </lineage>
</organism>
<proteinExistence type="predicted"/>
<dbReference type="Proteomes" id="UP001243375">
    <property type="component" value="Unassembled WGS sequence"/>
</dbReference>
<evidence type="ECO:0000313" key="1">
    <source>
        <dbReference type="EMBL" id="KAJ9121465.1"/>
    </source>
</evidence>
<name>A0ACC2XBQ8_9TREE</name>